<dbReference type="GO" id="GO:0008942">
    <property type="term" value="F:nitrite reductase [NAD(P)H] activity"/>
    <property type="evidence" value="ECO:0007669"/>
    <property type="project" value="InterPro"/>
</dbReference>
<proteinExistence type="predicted"/>
<dbReference type="NCBIfam" id="TIGR02378">
    <property type="entry name" value="nirD_assim_sml"/>
    <property type="match status" value="1"/>
</dbReference>
<comment type="caution">
    <text evidence="5">The sequence shown here is derived from an EMBL/GenBank/DDBJ whole genome shotgun (WGS) entry which is preliminary data.</text>
</comment>
<dbReference type="EMBL" id="LAZR01005210">
    <property type="protein sequence ID" value="KKN01896.1"/>
    <property type="molecule type" value="Genomic_DNA"/>
</dbReference>
<evidence type="ECO:0000256" key="3">
    <source>
        <dbReference type="SAM" id="Phobius"/>
    </source>
</evidence>
<dbReference type="Gene3D" id="2.102.10.10">
    <property type="entry name" value="Rieske [2Fe-2S] iron-sulphur domain"/>
    <property type="match status" value="1"/>
</dbReference>
<keyword evidence="1" id="KW-0560">Oxidoreductase</keyword>
<name>A0A0F9PLK4_9ZZZZ</name>
<keyword evidence="3" id="KW-0812">Transmembrane</keyword>
<dbReference type="PANTHER" id="PTHR40562">
    <property type="match status" value="1"/>
</dbReference>
<dbReference type="PANTHER" id="PTHR40562:SF1">
    <property type="entry name" value="NITRITE REDUCTASE (NADH) SMALL SUBUNIT"/>
    <property type="match status" value="1"/>
</dbReference>
<keyword evidence="3" id="KW-0472">Membrane</keyword>
<dbReference type="InterPro" id="IPR036922">
    <property type="entry name" value="Rieske_2Fe-2S_sf"/>
</dbReference>
<feature type="transmembrane region" description="Helical" evidence="3">
    <location>
        <begin position="12"/>
        <end position="32"/>
    </location>
</feature>
<dbReference type="GO" id="GO:0051537">
    <property type="term" value="F:2 iron, 2 sulfur cluster binding"/>
    <property type="evidence" value="ECO:0007669"/>
    <property type="project" value="InterPro"/>
</dbReference>
<keyword evidence="3" id="KW-1133">Transmembrane helix</keyword>
<feature type="domain" description="Rieske-like [2Fe-2S]" evidence="4">
    <location>
        <begin position="1195"/>
        <end position="1296"/>
    </location>
</feature>
<dbReference type="InterPro" id="IPR017881">
    <property type="entry name" value="NirD"/>
</dbReference>
<evidence type="ECO:0000256" key="2">
    <source>
        <dbReference type="ARBA" id="ARBA00023063"/>
    </source>
</evidence>
<sequence length="1308" mass="147871">MSRPKLRLKKLTVISMLLMSSVFLPFLMNIVMPSPRLGGNKVNNEDIGDNLPVLSVFGTHSWWDKSFHSRHVINITNSNAEKLYNYGVSISFNFTQLVLDGLMKSNLEDIRIIEYKGVDPEDSIPYERKYYFQKDYPTADNVTVWFETNVTVNNGDSELDTYLYYGNDDANIDTALFMNETTSDTVANNFGWIRNGNFEQDPGVPGVDGAHTIESDSVFGWYYIDDIPDDIKGEYVPDGPDPYFYQYNLSTYAGDQEQRNEGTYTFKFGDIAHTVFGGAGLGKDVTGTLFSAPFVVPTVSGGSNKIYVNAWRNFRTYDNKNNKLGVFVRIAKDYDSTSVDLHTPWGDAEYSEGYVEYWNSVDGTFYELYSVYDSVPNVYTSGGDLTGDLNIDVSDYQGEVIFLEFGMVVYAALEQENKFEAFAQVDNVRFTYDLDVSLDSDAERRKAEVEIIVRDVDGRIVPNAEVSLIMNSSQPIGNQVLYGPLNTSVNNGSVLFTSVTYENYYNISVNYTIASTGFETVVYNSSVIGGRNFNVTESQHTFTIYVDIWTIDFEIVDYDKEPLNYGYIAIYNDTKNGENLENLTLNAADGKSTFRWRNQSSYYYKVFYENFDYNLHTTALNESYIYRSNYDQVGEKFQSDSILVNVSNIAPIVSGNFKINKTIYTNGSLTEIGNKKILTAEINLTIPNYGASQKFTSISIYYIDKNNYYEENENYRIYFNDDPLDLDDFFSFNIDMRSPDPDTIPSTLEGNKYEVYGLRIVAEGSNFTQCDGTIDFSFNETTNIYNVTEMSKLNIRVVDSVGDDFQGVVTVIVNSTIKGQKFYVNLTTFQAPLLNGYAYGEINQVPLWYLRGYEYNISINFNNADRQFNVTYAYPDQWRGPDYRDYYNYTLTQQSNISLFIREVNAADSQLRLNDLEFVDEVTWGENISVQVNFTKTDDDWGTFTQVTTDATVTLNIESLGQGSSIVLVEEMTHIGNGIFNVTFNSSRLSAGGLGKYYYIIISGEREGWGIGVAPNVSNSIFIKTIQTNLSMHDYYNFPNIIETDSQTYGESVNLTFSYSNTSRLKGATLTYEWLSFDPIQFYGDPINDGYYTTSIDTSLAGTWGTKSIKIVAALENYTTQTFFTSISITERQTLLNGSDSVIFLSESVFALETEYIEFNYTDVLNSTMIANPEEKSYNWQKLDEYGDPIPGENKIGTLNDLVLHSGICAQVNNQQVAVFYIPNDKQSVFAISNFDPIGKANVLARGIVGSLQTRLVVASPLYKQHFCLTTGQCLEAETIRVPVYKTKIEHDQVFISSQPVLTASAIS</sequence>
<protein>
    <recommendedName>
        <fullName evidence="4">Rieske-like [2Fe-2S] domain-containing protein</fullName>
    </recommendedName>
</protein>
<dbReference type="SUPFAM" id="SSF50022">
    <property type="entry name" value="ISP domain"/>
    <property type="match status" value="1"/>
</dbReference>
<dbReference type="PROSITE" id="PS51300">
    <property type="entry name" value="NIRD"/>
    <property type="match status" value="1"/>
</dbReference>
<accession>A0A0F9PLK4</accession>
<evidence type="ECO:0000256" key="1">
    <source>
        <dbReference type="ARBA" id="ARBA00023002"/>
    </source>
</evidence>
<keyword evidence="2" id="KW-0534">Nitrate assimilation</keyword>
<reference evidence="5" key="1">
    <citation type="journal article" date="2015" name="Nature">
        <title>Complex archaea that bridge the gap between prokaryotes and eukaryotes.</title>
        <authorList>
            <person name="Spang A."/>
            <person name="Saw J.H."/>
            <person name="Jorgensen S.L."/>
            <person name="Zaremba-Niedzwiedzka K."/>
            <person name="Martijn J."/>
            <person name="Lind A.E."/>
            <person name="van Eijk R."/>
            <person name="Schleper C."/>
            <person name="Guy L."/>
            <person name="Ettema T.J."/>
        </authorList>
    </citation>
    <scope>NUCLEOTIDE SEQUENCE</scope>
</reference>
<dbReference type="Pfam" id="PF13806">
    <property type="entry name" value="Rieske_2"/>
    <property type="match status" value="1"/>
</dbReference>
<evidence type="ECO:0000313" key="5">
    <source>
        <dbReference type="EMBL" id="KKN01896.1"/>
    </source>
</evidence>
<dbReference type="GO" id="GO:0042128">
    <property type="term" value="P:nitrate assimilation"/>
    <property type="evidence" value="ECO:0007669"/>
    <property type="project" value="UniProtKB-KW"/>
</dbReference>
<organism evidence="5">
    <name type="scientific">marine sediment metagenome</name>
    <dbReference type="NCBI Taxonomy" id="412755"/>
    <lineage>
        <taxon>unclassified sequences</taxon>
        <taxon>metagenomes</taxon>
        <taxon>ecological metagenomes</taxon>
    </lineage>
</organism>
<evidence type="ECO:0000259" key="4">
    <source>
        <dbReference type="Pfam" id="PF13806"/>
    </source>
</evidence>
<dbReference type="CDD" id="cd03529">
    <property type="entry name" value="Rieske_NirD"/>
    <property type="match status" value="1"/>
</dbReference>
<gene>
    <name evidence="5" type="ORF">LCGC14_1123170</name>
</gene>
<dbReference type="InterPro" id="IPR012748">
    <property type="entry name" value="Rieske-like_NirD"/>
</dbReference>